<comment type="catalytic activity">
    <reaction evidence="8">
        <text>DNA(n) + a 2'-deoxyribonucleoside 5'-triphosphate = DNA(n+1) + diphosphate</text>
        <dbReference type="Rhea" id="RHEA:22508"/>
        <dbReference type="Rhea" id="RHEA-COMP:17339"/>
        <dbReference type="Rhea" id="RHEA-COMP:17340"/>
        <dbReference type="ChEBI" id="CHEBI:33019"/>
        <dbReference type="ChEBI" id="CHEBI:61560"/>
        <dbReference type="ChEBI" id="CHEBI:173112"/>
        <dbReference type="EC" id="2.7.7.7"/>
    </reaction>
</comment>
<accession>A0AAV6TXR0</accession>
<evidence type="ECO:0000256" key="3">
    <source>
        <dbReference type="ARBA" id="ARBA00022679"/>
    </source>
</evidence>
<sequence>MSRPEDNCSFNFLPMGLSKMPTTFGLTELKKGYFPHLFNTPEHQTYVGALPSKECYCPDSMTTSERLKFHSWYEERKKHPFDFQKEMLEYCRVYDGLRCSPQGTNEAARFGNIQLHSCTDESPQVAVLRARVNGIFGTVCADTGARHFIAGESYAYFCRRAERTSSPKHSRCRRQMVRRWQEKYALPV</sequence>
<gene>
    <name evidence="10" type="ORF">JTE90_003425</name>
</gene>
<name>A0AAV6TXR0_9ARAC</name>
<evidence type="ECO:0000256" key="8">
    <source>
        <dbReference type="ARBA" id="ARBA00049244"/>
    </source>
</evidence>
<keyword evidence="6" id="KW-0239">DNA-directed DNA polymerase</keyword>
<dbReference type="SUPFAM" id="SSF53098">
    <property type="entry name" value="Ribonuclease H-like"/>
    <property type="match status" value="1"/>
</dbReference>
<organism evidence="10 11">
    <name type="scientific">Oedothorax gibbosus</name>
    <dbReference type="NCBI Taxonomy" id="931172"/>
    <lineage>
        <taxon>Eukaryota</taxon>
        <taxon>Metazoa</taxon>
        <taxon>Ecdysozoa</taxon>
        <taxon>Arthropoda</taxon>
        <taxon>Chelicerata</taxon>
        <taxon>Arachnida</taxon>
        <taxon>Araneae</taxon>
        <taxon>Araneomorphae</taxon>
        <taxon>Entelegynae</taxon>
        <taxon>Araneoidea</taxon>
        <taxon>Linyphiidae</taxon>
        <taxon>Erigoninae</taxon>
        <taxon>Oedothorax</taxon>
    </lineage>
</organism>
<keyword evidence="5" id="KW-0235">DNA replication</keyword>
<evidence type="ECO:0000256" key="6">
    <source>
        <dbReference type="ARBA" id="ARBA00022932"/>
    </source>
</evidence>
<evidence type="ECO:0000256" key="5">
    <source>
        <dbReference type="ARBA" id="ARBA00022705"/>
    </source>
</evidence>
<protein>
    <recommendedName>
        <fullName evidence="2">DNA-directed DNA polymerase</fullName>
        <ecNumber evidence="2">2.7.7.7</ecNumber>
    </recommendedName>
</protein>
<evidence type="ECO:0000256" key="7">
    <source>
        <dbReference type="ARBA" id="ARBA00023125"/>
    </source>
</evidence>
<evidence type="ECO:0000256" key="1">
    <source>
        <dbReference type="ARBA" id="ARBA00005755"/>
    </source>
</evidence>
<dbReference type="Pfam" id="PF03175">
    <property type="entry name" value="DNA_pol_B_2"/>
    <property type="match status" value="1"/>
</dbReference>
<evidence type="ECO:0000313" key="10">
    <source>
        <dbReference type="EMBL" id="KAG8176797.1"/>
    </source>
</evidence>
<dbReference type="GO" id="GO:0000166">
    <property type="term" value="F:nucleotide binding"/>
    <property type="evidence" value="ECO:0007669"/>
    <property type="project" value="InterPro"/>
</dbReference>
<dbReference type="GO" id="GO:0003677">
    <property type="term" value="F:DNA binding"/>
    <property type="evidence" value="ECO:0007669"/>
    <property type="project" value="UniProtKB-KW"/>
</dbReference>
<dbReference type="Proteomes" id="UP000827092">
    <property type="component" value="Unassembled WGS sequence"/>
</dbReference>
<dbReference type="GO" id="GO:0006260">
    <property type="term" value="P:DNA replication"/>
    <property type="evidence" value="ECO:0007669"/>
    <property type="project" value="UniProtKB-KW"/>
</dbReference>
<keyword evidence="4" id="KW-0548">Nucleotidyltransferase</keyword>
<keyword evidence="3" id="KW-0808">Transferase</keyword>
<dbReference type="GO" id="GO:0003887">
    <property type="term" value="F:DNA-directed DNA polymerase activity"/>
    <property type="evidence" value="ECO:0007669"/>
    <property type="project" value="UniProtKB-KW"/>
</dbReference>
<keyword evidence="7" id="KW-0238">DNA-binding</keyword>
<dbReference type="InterPro" id="IPR012337">
    <property type="entry name" value="RNaseH-like_sf"/>
</dbReference>
<dbReference type="InterPro" id="IPR004868">
    <property type="entry name" value="DNA-dir_DNA_pol_B_mt/vir"/>
</dbReference>
<feature type="domain" description="DNA-directed DNA polymerase family B mitochondria/virus" evidence="9">
    <location>
        <begin position="9"/>
        <end position="92"/>
    </location>
</feature>
<dbReference type="EMBL" id="JAFNEN010000849">
    <property type="protein sequence ID" value="KAG8176797.1"/>
    <property type="molecule type" value="Genomic_DNA"/>
</dbReference>
<proteinExistence type="inferred from homology"/>
<evidence type="ECO:0000259" key="9">
    <source>
        <dbReference type="Pfam" id="PF03175"/>
    </source>
</evidence>
<comment type="caution">
    <text evidence="10">The sequence shown here is derived from an EMBL/GenBank/DDBJ whole genome shotgun (WGS) entry which is preliminary data.</text>
</comment>
<comment type="similarity">
    <text evidence="1">Belongs to the DNA polymerase type-B family.</text>
</comment>
<evidence type="ECO:0000256" key="2">
    <source>
        <dbReference type="ARBA" id="ARBA00012417"/>
    </source>
</evidence>
<keyword evidence="11" id="KW-1185">Reference proteome</keyword>
<reference evidence="10 11" key="1">
    <citation type="journal article" date="2022" name="Nat. Ecol. Evol.">
        <title>A masculinizing supergene underlies an exaggerated male reproductive morph in a spider.</title>
        <authorList>
            <person name="Hendrickx F."/>
            <person name="De Corte Z."/>
            <person name="Sonet G."/>
            <person name="Van Belleghem S.M."/>
            <person name="Kostlbacher S."/>
            <person name="Vangestel C."/>
        </authorList>
    </citation>
    <scope>NUCLEOTIDE SEQUENCE [LARGE SCALE GENOMIC DNA]</scope>
    <source>
        <strain evidence="10">W744_W776</strain>
    </source>
</reference>
<dbReference type="EC" id="2.7.7.7" evidence="2"/>
<dbReference type="AlphaFoldDB" id="A0AAV6TXR0"/>
<evidence type="ECO:0000256" key="4">
    <source>
        <dbReference type="ARBA" id="ARBA00022695"/>
    </source>
</evidence>
<evidence type="ECO:0000313" key="11">
    <source>
        <dbReference type="Proteomes" id="UP000827092"/>
    </source>
</evidence>